<keyword evidence="2" id="KW-1185">Reference proteome</keyword>
<dbReference type="EMBL" id="CP045228">
    <property type="protein sequence ID" value="QFS52397.1"/>
    <property type="molecule type" value="Genomic_DNA"/>
</dbReference>
<evidence type="ECO:0000313" key="1">
    <source>
        <dbReference type="EMBL" id="QFS52397.1"/>
    </source>
</evidence>
<reference evidence="1 2" key="1">
    <citation type="submission" date="2019-10" db="EMBL/GenBank/DDBJ databases">
        <title>Genomic and transcriptomic insights into the perfect genentic adaptation of a filamentous nitrogen-fixing cyanobacterium to rice fields.</title>
        <authorList>
            <person name="Chen Z."/>
        </authorList>
    </citation>
    <scope>NUCLEOTIDE SEQUENCE [LARGE SCALE GENOMIC DNA]</scope>
    <source>
        <strain evidence="1">CCNUC1</strain>
    </source>
</reference>
<dbReference type="RefSeq" id="WP_225892942.1">
    <property type="nucleotide sequence ID" value="NZ_CP045228.1"/>
</dbReference>
<protein>
    <submittedName>
        <fullName evidence="1">Ferredoxin oxidoreductase and related 2-oxoacid</fullName>
    </submittedName>
</protein>
<name>A0A5P8WHP5_9NOSO</name>
<dbReference type="Proteomes" id="UP000326678">
    <property type="component" value="Chromosome pGXM01"/>
</dbReference>
<dbReference type="AlphaFoldDB" id="A0A5P8WHP5"/>
<evidence type="ECO:0000313" key="2">
    <source>
        <dbReference type="Proteomes" id="UP000326678"/>
    </source>
</evidence>
<gene>
    <name evidence="1" type="ORF">GXM_09891</name>
</gene>
<dbReference type="KEGG" id="nsh:GXM_09891"/>
<sequence>MAQNMISPFSLQEDQFEESLDKILLPPTDPNAEVTEIPGYKLVYVNGGCPRNYRVYKADSMIGVIFQHLTHWSNEVDSLRYAESVDAAVGLDEFLNVVRISVTATEQPPSEEELLDIEFDALTFDDWERLKRYVPETKGLVAA</sequence>
<proteinExistence type="predicted"/>
<accession>A0A5P8WHP5</accession>
<organism evidence="1 2">
    <name type="scientific">Nostoc sphaeroides CCNUC1</name>
    <dbReference type="NCBI Taxonomy" id="2653204"/>
    <lineage>
        <taxon>Bacteria</taxon>
        <taxon>Bacillati</taxon>
        <taxon>Cyanobacteriota</taxon>
        <taxon>Cyanophyceae</taxon>
        <taxon>Nostocales</taxon>
        <taxon>Nostocaceae</taxon>
        <taxon>Nostoc</taxon>
    </lineage>
</organism>